<dbReference type="GO" id="GO:0030130">
    <property type="term" value="C:clathrin coat of trans-Golgi network vesicle"/>
    <property type="evidence" value="ECO:0007669"/>
    <property type="project" value="InterPro"/>
</dbReference>
<keyword evidence="1" id="KW-0812">Transmembrane</keyword>
<dbReference type="SUPFAM" id="SSF50989">
    <property type="entry name" value="Clathrin heavy-chain terminal domain"/>
    <property type="match status" value="1"/>
</dbReference>
<dbReference type="STRING" id="62062.ENSHHUP00000009025"/>
<sequence>MLSLSHDYQHFELDSRYSSGIWYLLYLSLSPMCVWLSITLTCVCVDLALSSHNGLFSHAMPLSLLPLPFSAAKTLQIFNIEMKSKMKAHTMTDDVTFWKWISLNTVALVTDNAVYHWSMEGDSQPIKVFDRHSSLAGCQIINYRTDAKQKWLLLIGISAQQNRVVGAMQLYSVDRKVSQPIEGHAAGFAQFKMEGNTEESTLFCFAVRGQAGGKLHIIEVGTPATGNQPFPKKAVDVFFPPEAQNDFPVAMQISSKQDVVFLITKYGYIHLYDLETGTCIYMNRISGETIFVTAPHEATAGIIGVNRKGQVQIPPLPPNQPPLSTPPL</sequence>
<evidence type="ECO:0000313" key="2">
    <source>
        <dbReference type="Ensembl" id="ENSHHUP00000009025.1"/>
    </source>
</evidence>
<feature type="transmembrane region" description="Helical" evidence="1">
    <location>
        <begin position="55"/>
        <end position="78"/>
    </location>
</feature>
<dbReference type="GO" id="GO:0006898">
    <property type="term" value="P:receptor-mediated endocytosis"/>
    <property type="evidence" value="ECO:0007669"/>
    <property type="project" value="TreeGrafter"/>
</dbReference>
<dbReference type="InterPro" id="IPR022365">
    <property type="entry name" value="Clathrin_H-chain_propeller_rpt"/>
</dbReference>
<keyword evidence="3" id="KW-1185">Reference proteome</keyword>
<dbReference type="GO" id="GO:0071439">
    <property type="term" value="C:clathrin complex"/>
    <property type="evidence" value="ECO:0007669"/>
    <property type="project" value="TreeGrafter"/>
</dbReference>
<feature type="transmembrane region" description="Helical" evidence="1">
    <location>
        <begin position="21"/>
        <end position="49"/>
    </location>
</feature>
<dbReference type="GO" id="GO:0005198">
    <property type="term" value="F:structural molecule activity"/>
    <property type="evidence" value="ECO:0007669"/>
    <property type="project" value="InterPro"/>
</dbReference>
<keyword evidence="1" id="KW-0472">Membrane</keyword>
<dbReference type="GO" id="GO:0000278">
    <property type="term" value="P:mitotic cell cycle"/>
    <property type="evidence" value="ECO:0007669"/>
    <property type="project" value="TreeGrafter"/>
</dbReference>
<dbReference type="PANTHER" id="PTHR10292:SF7">
    <property type="entry name" value="CLATHRIN HEAVY CHAIN 1"/>
    <property type="match status" value="1"/>
</dbReference>
<dbReference type="InterPro" id="IPR016025">
    <property type="entry name" value="Clathrin_H-chain_N"/>
</dbReference>
<dbReference type="AlphaFoldDB" id="A0A4W5KEV5"/>
<dbReference type="GO" id="GO:0070062">
    <property type="term" value="C:extracellular exosome"/>
    <property type="evidence" value="ECO:0007669"/>
    <property type="project" value="TreeGrafter"/>
</dbReference>
<dbReference type="GO" id="GO:0006886">
    <property type="term" value="P:intracellular protein transport"/>
    <property type="evidence" value="ECO:0007669"/>
    <property type="project" value="InterPro"/>
</dbReference>
<dbReference type="GeneTree" id="ENSGT00950000183166"/>
<dbReference type="Pfam" id="PF01394">
    <property type="entry name" value="Clathrin_propel"/>
    <property type="match status" value="4"/>
</dbReference>
<reference evidence="3" key="1">
    <citation type="submission" date="2018-06" db="EMBL/GenBank/DDBJ databases">
        <title>Genome assembly of Danube salmon.</title>
        <authorList>
            <person name="Macqueen D.J."/>
            <person name="Gundappa M.K."/>
        </authorList>
    </citation>
    <scope>NUCLEOTIDE SEQUENCE [LARGE SCALE GENOMIC DNA]</scope>
</reference>
<dbReference type="Gene3D" id="2.130.10.110">
    <property type="entry name" value="Clathrin heavy-chain terminal domain"/>
    <property type="match status" value="1"/>
</dbReference>
<dbReference type="GO" id="GO:0032051">
    <property type="term" value="F:clathrin light chain binding"/>
    <property type="evidence" value="ECO:0007669"/>
    <property type="project" value="TreeGrafter"/>
</dbReference>
<dbReference type="Proteomes" id="UP000314982">
    <property type="component" value="Unassembled WGS sequence"/>
</dbReference>
<evidence type="ECO:0000313" key="3">
    <source>
        <dbReference type="Proteomes" id="UP000314982"/>
    </source>
</evidence>
<dbReference type="GO" id="GO:0030132">
    <property type="term" value="C:clathrin coat of coated pit"/>
    <property type="evidence" value="ECO:0007669"/>
    <property type="project" value="InterPro"/>
</dbReference>
<reference evidence="2" key="2">
    <citation type="submission" date="2025-08" db="UniProtKB">
        <authorList>
            <consortium name="Ensembl"/>
        </authorList>
    </citation>
    <scope>IDENTIFICATION</scope>
</reference>
<organism evidence="2 3">
    <name type="scientific">Hucho hucho</name>
    <name type="common">huchen</name>
    <dbReference type="NCBI Taxonomy" id="62062"/>
    <lineage>
        <taxon>Eukaryota</taxon>
        <taxon>Metazoa</taxon>
        <taxon>Chordata</taxon>
        <taxon>Craniata</taxon>
        <taxon>Vertebrata</taxon>
        <taxon>Euteleostomi</taxon>
        <taxon>Actinopterygii</taxon>
        <taxon>Neopterygii</taxon>
        <taxon>Teleostei</taxon>
        <taxon>Protacanthopterygii</taxon>
        <taxon>Salmoniformes</taxon>
        <taxon>Salmonidae</taxon>
        <taxon>Salmoninae</taxon>
        <taxon>Hucho</taxon>
    </lineage>
</organism>
<dbReference type="Ensembl" id="ENSHHUT00000009298.1">
    <property type="protein sequence ID" value="ENSHHUP00000009025.1"/>
    <property type="gene ID" value="ENSHHUG00000005517.1"/>
</dbReference>
<reference evidence="2" key="3">
    <citation type="submission" date="2025-09" db="UniProtKB">
        <authorList>
            <consortium name="Ensembl"/>
        </authorList>
    </citation>
    <scope>IDENTIFICATION</scope>
</reference>
<dbReference type="GO" id="GO:0048268">
    <property type="term" value="P:clathrin coat assembly"/>
    <property type="evidence" value="ECO:0007669"/>
    <property type="project" value="TreeGrafter"/>
</dbReference>
<accession>A0A4W5KEV5</accession>
<dbReference type="GO" id="GO:0005819">
    <property type="term" value="C:spindle"/>
    <property type="evidence" value="ECO:0007669"/>
    <property type="project" value="TreeGrafter"/>
</dbReference>
<keyword evidence="1" id="KW-1133">Transmembrane helix</keyword>
<evidence type="ECO:0000256" key="1">
    <source>
        <dbReference type="SAM" id="Phobius"/>
    </source>
</evidence>
<evidence type="ECO:0008006" key="4">
    <source>
        <dbReference type="Google" id="ProtNLM"/>
    </source>
</evidence>
<dbReference type="GO" id="GO:0045334">
    <property type="term" value="C:clathrin-coated endocytic vesicle"/>
    <property type="evidence" value="ECO:0007669"/>
    <property type="project" value="TreeGrafter"/>
</dbReference>
<proteinExistence type="predicted"/>
<dbReference type="PANTHER" id="PTHR10292">
    <property type="entry name" value="CLATHRIN HEAVY CHAIN RELATED"/>
    <property type="match status" value="1"/>
</dbReference>
<protein>
    <recommendedName>
        <fullName evidence="4">Clathrin heavy chain linker core motif domain-containing protein</fullName>
    </recommendedName>
</protein>
<name>A0A4W5KEV5_9TELE</name>